<dbReference type="EMBL" id="MAAO01000006">
    <property type="protein sequence ID" value="OUR96842.1"/>
    <property type="molecule type" value="Genomic_DNA"/>
</dbReference>
<dbReference type="SMART" id="SM00448">
    <property type="entry name" value="REC"/>
    <property type="match status" value="1"/>
</dbReference>
<dbReference type="InterPro" id="IPR050595">
    <property type="entry name" value="Bact_response_regulator"/>
</dbReference>
<evidence type="ECO:0000259" key="5">
    <source>
        <dbReference type="PROSITE" id="PS50894"/>
    </source>
</evidence>
<dbReference type="GO" id="GO:0004672">
    <property type="term" value="F:protein kinase activity"/>
    <property type="evidence" value="ECO:0007669"/>
    <property type="project" value="UniProtKB-ARBA"/>
</dbReference>
<dbReference type="PROSITE" id="PS50894">
    <property type="entry name" value="HPT"/>
    <property type="match status" value="1"/>
</dbReference>
<comment type="caution">
    <text evidence="6">The sequence shown here is derived from an EMBL/GenBank/DDBJ whole genome shotgun (WGS) entry which is preliminary data.</text>
</comment>
<dbReference type="CDD" id="cd00156">
    <property type="entry name" value="REC"/>
    <property type="match status" value="1"/>
</dbReference>
<evidence type="ECO:0000313" key="6">
    <source>
        <dbReference type="EMBL" id="OUR96842.1"/>
    </source>
</evidence>
<protein>
    <recommendedName>
        <fullName evidence="8">Response regulatory domain-containing protein</fullName>
    </recommendedName>
</protein>
<dbReference type="SUPFAM" id="SSF47226">
    <property type="entry name" value="Histidine-containing phosphotransfer domain, HPT domain"/>
    <property type="match status" value="1"/>
</dbReference>
<dbReference type="InterPro" id="IPR011006">
    <property type="entry name" value="CheY-like_superfamily"/>
</dbReference>
<dbReference type="InterPro" id="IPR001789">
    <property type="entry name" value="Sig_transdc_resp-reg_receiver"/>
</dbReference>
<reference evidence="7" key="1">
    <citation type="journal article" date="2017" name="Proc. Natl. Acad. Sci. U.S.A.">
        <title>Simulation of Deepwater Horizon oil plume reveals substrate specialization within a complex community of hydrocarbon-degraders.</title>
        <authorList>
            <person name="Hu P."/>
            <person name="Dubinsky E.A."/>
            <person name="Probst A.J."/>
            <person name="Wang J."/>
            <person name="Sieber C.M.K."/>
            <person name="Tom L.M."/>
            <person name="Gardinali P."/>
            <person name="Banfield J.F."/>
            <person name="Atlas R.M."/>
            <person name="Andersen G.L."/>
        </authorList>
    </citation>
    <scope>NUCLEOTIDE SEQUENCE [LARGE SCALE GENOMIC DNA]</scope>
</reference>
<dbReference type="InterPro" id="IPR036641">
    <property type="entry name" value="HPT_dom_sf"/>
</dbReference>
<name>A0A1Y5FE14_9BACT</name>
<dbReference type="CDD" id="cd00088">
    <property type="entry name" value="HPT"/>
    <property type="match status" value="1"/>
</dbReference>
<evidence type="ECO:0000256" key="2">
    <source>
        <dbReference type="PROSITE-ProRule" id="PRU00110"/>
    </source>
</evidence>
<gene>
    <name evidence="6" type="ORF">A9Q84_10925</name>
</gene>
<evidence type="ECO:0008006" key="8">
    <source>
        <dbReference type="Google" id="ProtNLM"/>
    </source>
</evidence>
<feature type="modified residue" description="Phosphohistidine" evidence="2">
    <location>
        <position position="53"/>
    </location>
</feature>
<evidence type="ECO:0000256" key="3">
    <source>
        <dbReference type="PROSITE-ProRule" id="PRU00169"/>
    </source>
</evidence>
<dbReference type="Pfam" id="PF01627">
    <property type="entry name" value="Hpt"/>
    <property type="match status" value="1"/>
</dbReference>
<dbReference type="SUPFAM" id="SSF52172">
    <property type="entry name" value="CheY-like"/>
    <property type="match status" value="2"/>
</dbReference>
<sequence>MNIPILDDEFKKLQNEYALELPELIDSIEKFLMKIEEQSEAESSMKDLKRIVHSIKGTAGSYELGWVSSLCHQFEDHIDDTLEEFNEIPQNNVQELLNYIDLFRCYVADFLKQSIDEESYVKNLAKLTNKEVEVGSVEKKKVLIIESASTLLKAYKLLITSLNMSYATAISGREGFERLLIEKYDYLITGHATGIVDGPSLIAISKVFNGESRGVKTILTTSIDELNLVPEQRPDFLVEKKLGMMEKIQDILEGKEELEPDSNVHSVEKILCIDDDESVLKLLKLSFSKIEGVEVACASSIDEGEKLLKSFNPNLVLLDYYLEEHTGVEILQELRQKHNYKKDVIFLTAASKEEELQKIYNSGAIGVILKPFVPKRLYNSILEMMKKTA</sequence>
<feature type="modified residue" description="4-aspartylphosphate" evidence="3">
    <location>
        <position position="319"/>
    </location>
</feature>
<dbReference type="SMART" id="SM00073">
    <property type="entry name" value="HPT"/>
    <property type="match status" value="1"/>
</dbReference>
<dbReference type="PROSITE" id="PS50110">
    <property type="entry name" value="RESPONSE_REGULATORY"/>
    <property type="match status" value="1"/>
</dbReference>
<dbReference type="Pfam" id="PF00072">
    <property type="entry name" value="Response_reg"/>
    <property type="match status" value="1"/>
</dbReference>
<keyword evidence="1 3" id="KW-0597">Phosphoprotein</keyword>
<dbReference type="PANTHER" id="PTHR44591">
    <property type="entry name" value="STRESS RESPONSE REGULATOR PROTEIN 1"/>
    <property type="match status" value="1"/>
</dbReference>
<dbReference type="Gene3D" id="3.40.50.2300">
    <property type="match status" value="1"/>
</dbReference>
<dbReference type="PANTHER" id="PTHR44591:SF3">
    <property type="entry name" value="RESPONSE REGULATORY DOMAIN-CONTAINING PROTEIN"/>
    <property type="match status" value="1"/>
</dbReference>
<feature type="domain" description="HPt" evidence="5">
    <location>
        <begin position="6"/>
        <end position="114"/>
    </location>
</feature>
<evidence type="ECO:0000256" key="1">
    <source>
        <dbReference type="ARBA" id="ARBA00022553"/>
    </source>
</evidence>
<evidence type="ECO:0000259" key="4">
    <source>
        <dbReference type="PROSITE" id="PS50110"/>
    </source>
</evidence>
<dbReference type="GO" id="GO:0000160">
    <property type="term" value="P:phosphorelay signal transduction system"/>
    <property type="evidence" value="ECO:0007669"/>
    <property type="project" value="InterPro"/>
</dbReference>
<dbReference type="AlphaFoldDB" id="A0A1Y5FE14"/>
<dbReference type="InterPro" id="IPR008207">
    <property type="entry name" value="Sig_transdc_His_kin_Hpt_dom"/>
</dbReference>
<dbReference type="Gene3D" id="1.20.120.160">
    <property type="entry name" value="HPT domain"/>
    <property type="match status" value="1"/>
</dbReference>
<accession>A0A1Y5FE14</accession>
<proteinExistence type="predicted"/>
<evidence type="ECO:0000313" key="7">
    <source>
        <dbReference type="Proteomes" id="UP000196531"/>
    </source>
</evidence>
<feature type="domain" description="Response regulatory" evidence="4">
    <location>
        <begin position="269"/>
        <end position="385"/>
    </location>
</feature>
<dbReference type="Proteomes" id="UP000196531">
    <property type="component" value="Unassembled WGS sequence"/>
</dbReference>
<organism evidence="6 7">
    <name type="scientific">Halobacteriovorax marinus</name>
    <dbReference type="NCBI Taxonomy" id="97084"/>
    <lineage>
        <taxon>Bacteria</taxon>
        <taxon>Pseudomonadati</taxon>
        <taxon>Bdellovibrionota</taxon>
        <taxon>Bacteriovoracia</taxon>
        <taxon>Bacteriovoracales</taxon>
        <taxon>Halobacteriovoraceae</taxon>
        <taxon>Halobacteriovorax</taxon>
    </lineage>
</organism>